<sequence length="79" mass="8333">MTSDYPFEAVALRLNALPTSEFVGARDAEVRSLRAAGDVDVAARVKALRRPSAAAVSSMPSCGTTRAWSPPTPATCRAR</sequence>
<accession>A0A641ALE3</accession>
<dbReference type="RefSeq" id="WP_129185550.1">
    <property type="nucleotide sequence ID" value="NZ_JAGIOG010000001.1"/>
</dbReference>
<evidence type="ECO:0000313" key="3">
    <source>
        <dbReference type="Proteomes" id="UP001515100"/>
    </source>
</evidence>
<keyword evidence="3" id="KW-1185">Reference proteome</keyword>
<proteinExistence type="predicted"/>
<name>A0A641ALE3_9ACTN</name>
<evidence type="ECO:0000313" key="2">
    <source>
        <dbReference type="EMBL" id="KAA1374786.1"/>
    </source>
</evidence>
<comment type="caution">
    <text evidence="2">The sequence shown here is derived from an EMBL/GenBank/DDBJ whole genome shotgun (WGS) entry which is preliminary data.</text>
</comment>
<dbReference type="EMBL" id="SDPP02000004">
    <property type="protein sequence ID" value="KAA1374786.1"/>
    <property type="molecule type" value="Genomic_DNA"/>
</dbReference>
<feature type="compositionally biased region" description="Polar residues" evidence="1">
    <location>
        <begin position="58"/>
        <end position="67"/>
    </location>
</feature>
<dbReference type="Proteomes" id="UP001515100">
    <property type="component" value="Unassembled WGS sequence"/>
</dbReference>
<gene>
    <name evidence="2" type="ORF">ESP62_015485</name>
</gene>
<organism evidence="2 3">
    <name type="scientific">Aeromicrobium fastidiosum</name>
    <dbReference type="NCBI Taxonomy" id="52699"/>
    <lineage>
        <taxon>Bacteria</taxon>
        <taxon>Bacillati</taxon>
        <taxon>Actinomycetota</taxon>
        <taxon>Actinomycetes</taxon>
        <taxon>Propionibacteriales</taxon>
        <taxon>Nocardioidaceae</taxon>
        <taxon>Aeromicrobium</taxon>
    </lineage>
</organism>
<protein>
    <submittedName>
        <fullName evidence="2">Uncharacterized protein</fullName>
    </submittedName>
</protein>
<dbReference type="AlphaFoldDB" id="A0A641ALE3"/>
<feature type="region of interest" description="Disordered" evidence="1">
    <location>
        <begin position="56"/>
        <end position="79"/>
    </location>
</feature>
<reference evidence="2" key="1">
    <citation type="submission" date="2019-09" db="EMBL/GenBank/DDBJ databases">
        <authorList>
            <person name="Li J."/>
        </authorList>
    </citation>
    <scope>NUCLEOTIDE SEQUENCE [LARGE SCALE GENOMIC DNA]</scope>
    <source>
        <strain evidence="2">NRBC 14897</strain>
    </source>
</reference>
<evidence type="ECO:0000256" key="1">
    <source>
        <dbReference type="SAM" id="MobiDB-lite"/>
    </source>
</evidence>